<dbReference type="Pfam" id="PF07690">
    <property type="entry name" value="MFS_1"/>
    <property type="match status" value="1"/>
</dbReference>
<comment type="caution">
    <text evidence="8">The sequence shown here is derived from an EMBL/GenBank/DDBJ whole genome shotgun (WGS) entry which is preliminary data.</text>
</comment>
<evidence type="ECO:0000313" key="8">
    <source>
        <dbReference type="EMBL" id="NYE82581.1"/>
    </source>
</evidence>
<dbReference type="PANTHER" id="PTHR42718:SF9">
    <property type="entry name" value="MAJOR FACILITATOR SUPERFAMILY MULTIDRUG TRANSPORTER MFSC"/>
    <property type="match status" value="1"/>
</dbReference>
<feature type="transmembrane region" description="Helical" evidence="7">
    <location>
        <begin position="511"/>
        <end position="532"/>
    </location>
</feature>
<feature type="transmembrane region" description="Helical" evidence="7">
    <location>
        <begin position="355"/>
        <end position="374"/>
    </location>
</feature>
<dbReference type="GO" id="GO:0022857">
    <property type="term" value="F:transmembrane transporter activity"/>
    <property type="evidence" value="ECO:0007669"/>
    <property type="project" value="InterPro"/>
</dbReference>
<feature type="compositionally biased region" description="Low complexity" evidence="6">
    <location>
        <begin position="19"/>
        <end position="28"/>
    </location>
</feature>
<protein>
    <submittedName>
        <fullName evidence="8">MFS family permease</fullName>
    </submittedName>
</protein>
<name>A0A7Y9IT82_9BURK</name>
<evidence type="ECO:0000256" key="2">
    <source>
        <dbReference type="ARBA" id="ARBA00022448"/>
    </source>
</evidence>
<keyword evidence="2" id="KW-0813">Transport</keyword>
<comment type="subcellular location">
    <subcellularLocation>
        <location evidence="1">Membrane</location>
        <topology evidence="1">Multi-pass membrane protein</topology>
    </subcellularLocation>
</comment>
<evidence type="ECO:0000313" key="9">
    <source>
        <dbReference type="Proteomes" id="UP000542125"/>
    </source>
</evidence>
<evidence type="ECO:0000256" key="4">
    <source>
        <dbReference type="ARBA" id="ARBA00022989"/>
    </source>
</evidence>
<feature type="transmembrane region" description="Helical" evidence="7">
    <location>
        <begin position="35"/>
        <end position="54"/>
    </location>
</feature>
<feature type="transmembrane region" description="Helical" evidence="7">
    <location>
        <begin position="287"/>
        <end position="307"/>
    </location>
</feature>
<accession>A0A7Y9IT82</accession>
<keyword evidence="4 7" id="KW-1133">Transmembrane helix</keyword>
<sequence length="576" mass="60685">MASTNPYAPRDWLPHERPMLPGSPSSPLHSPPKRAAYAIVGFIVAMTGGLGNALVTANLLNLQGSLGAYASEMAWLPAAYVMTNVSMNILLVKFRQQFGLRLFTEAFLLLYALVTFAHLFVNDLGSAIAVRAAHGMVGAALTSLGLYYTLQAFPAKHRLKGLVLGLGFSQLALPLARIFSSELLEFGEWRGLYLFELGLALLSLACVLALKLPPGDRIKTFEPLDFLTFSLFAPGVALLCAVLSLGRFGWWTETAWLGWALAGAIVLITAGFAVEHHRARPLLNTRWLTSASIIRLGVAITLIRIVLSEQATGAVGFLTALGMANDQMQGLFGVVLLGSVAGLAASAMTIHPKRIAMPIVVSLILMTIGALIDAHATNLTRPANMYVSQFLLGFGGTFFLGAAMLSGMSGVIAEPRNLISFSVLFGMAQNLGGLLGAALLGTFQIVREKFHSSILVESLTLQNPLVAARIQGSAGATSGVLADPALRDAEAVVSLGAAATREANVLAYNDVFLLIACIAIGTLIWAMVRLLINRYAPAPVAATVAAAAPSSPVTPRRPPPPDAEAGMAVAPIGNAD</sequence>
<feature type="transmembrane region" description="Helical" evidence="7">
    <location>
        <begin position="418"/>
        <end position="440"/>
    </location>
</feature>
<dbReference type="SUPFAM" id="SSF103473">
    <property type="entry name" value="MFS general substrate transporter"/>
    <property type="match status" value="1"/>
</dbReference>
<gene>
    <name evidence="8" type="ORF">FHW18_001852</name>
</gene>
<feature type="transmembrane region" description="Helical" evidence="7">
    <location>
        <begin position="74"/>
        <end position="91"/>
    </location>
</feature>
<proteinExistence type="predicted"/>
<feature type="transmembrane region" description="Helical" evidence="7">
    <location>
        <begin position="386"/>
        <end position="406"/>
    </location>
</feature>
<dbReference type="Gene3D" id="1.20.1250.20">
    <property type="entry name" value="MFS general substrate transporter like domains"/>
    <property type="match status" value="1"/>
</dbReference>
<dbReference type="Proteomes" id="UP000542125">
    <property type="component" value="Unassembled WGS sequence"/>
</dbReference>
<feature type="transmembrane region" description="Helical" evidence="7">
    <location>
        <begin position="162"/>
        <end position="180"/>
    </location>
</feature>
<dbReference type="GO" id="GO:0016020">
    <property type="term" value="C:membrane"/>
    <property type="evidence" value="ECO:0007669"/>
    <property type="project" value="UniProtKB-SubCell"/>
</dbReference>
<evidence type="ECO:0000256" key="1">
    <source>
        <dbReference type="ARBA" id="ARBA00004141"/>
    </source>
</evidence>
<feature type="transmembrane region" description="Helical" evidence="7">
    <location>
        <begin position="327"/>
        <end position="348"/>
    </location>
</feature>
<feature type="region of interest" description="Disordered" evidence="6">
    <location>
        <begin position="1"/>
        <end position="29"/>
    </location>
</feature>
<evidence type="ECO:0000256" key="3">
    <source>
        <dbReference type="ARBA" id="ARBA00022692"/>
    </source>
</evidence>
<evidence type="ECO:0000256" key="6">
    <source>
        <dbReference type="SAM" id="MobiDB-lite"/>
    </source>
</evidence>
<feature type="region of interest" description="Disordered" evidence="6">
    <location>
        <begin position="547"/>
        <end position="576"/>
    </location>
</feature>
<reference evidence="8 9" key="1">
    <citation type="submission" date="2020-07" db="EMBL/GenBank/DDBJ databases">
        <title>Genomic Encyclopedia of Type Strains, Phase IV (KMG-V): Genome sequencing to study the core and pangenomes of soil and plant-associated prokaryotes.</title>
        <authorList>
            <person name="Whitman W."/>
        </authorList>
    </citation>
    <scope>NUCLEOTIDE SEQUENCE [LARGE SCALE GENOMIC DNA]</scope>
    <source>
        <strain evidence="8 9">SAS40</strain>
    </source>
</reference>
<keyword evidence="3 7" id="KW-0812">Transmembrane</keyword>
<evidence type="ECO:0000256" key="5">
    <source>
        <dbReference type="ARBA" id="ARBA00023136"/>
    </source>
</evidence>
<dbReference type="EMBL" id="JACBYR010000001">
    <property type="protein sequence ID" value="NYE82581.1"/>
    <property type="molecule type" value="Genomic_DNA"/>
</dbReference>
<evidence type="ECO:0000256" key="7">
    <source>
        <dbReference type="SAM" id="Phobius"/>
    </source>
</evidence>
<dbReference type="RefSeq" id="WP_179585591.1">
    <property type="nucleotide sequence ID" value="NZ_JACBYR010000001.1"/>
</dbReference>
<feature type="transmembrane region" description="Helical" evidence="7">
    <location>
        <begin position="224"/>
        <end position="250"/>
    </location>
</feature>
<dbReference type="PANTHER" id="PTHR42718">
    <property type="entry name" value="MAJOR FACILITATOR SUPERFAMILY MULTIDRUG TRANSPORTER MFSC"/>
    <property type="match status" value="1"/>
</dbReference>
<dbReference type="InterPro" id="IPR011701">
    <property type="entry name" value="MFS"/>
</dbReference>
<dbReference type="InterPro" id="IPR036259">
    <property type="entry name" value="MFS_trans_sf"/>
</dbReference>
<feature type="transmembrane region" description="Helical" evidence="7">
    <location>
        <begin position="256"/>
        <end position="275"/>
    </location>
</feature>
<keyword evidence="9" id="KW-1185">Reference proteome</keyword>
<dbReference type="AlphaFoldDB" id="A0A7Y9IT82"/>
<keyword evidence="5 7" id="KW-0472">Membrane</keyword>
<organism evidence="8 9">
    <name type="scientific">Pigmentiphaga litoralis</name>
    <dbReference type="NCBI Taxonomy" id="516702"/>
    <lineage>
        <taxon>Bacteria</taxon>
        <taxon>Pseudomonadati</taxon>
        <taxon>Pseudomonadota</taxon>
        <taxon>Betaproteobacteria</taxon>
        <taxon>Burkholderiales</taxon>
        <taxon>Alcaligenaceae</taxon>
        <taxon>Pigmentiphaga</taxon>
    </lineage>
</organism>
<feature type="transmembrane region" description="Helical" evidence="7">
    <location>
        <begin position="127"/>
        <end position="150"/>
    </location>
</feature>
<feature type="transmembrane region" description="Helical" evidence="7">
    <location>
        <begin position="192"/>
        <end position="212"/>
    </location>
</feature>
<feature type="transmembrane region" description="Helical" evidence="7">
    <location>
        <begin position="98"/>
        <end position="121"/>
    </location>
</feature>